<name>A0A9W7T9K6_TRIRA</name>
<sequence length="235" mass="27764">MSVTNTVMESWKSHVRLELFHRDCRERDPFSGLYGKVSRLEEMLDFHMKLWKDMDTFRSKTNKRCPDEGGTLYLRVNEVEFLNQQLKQTISELTSSLYLKEAELQYCHSQITRYRTEAVVLAQGASSLQADLAAYEYQLECQSKELSALRLEHQTVKEELTAVNLQKEQFLDRWLEEKKEEAKRINKHNATQERWQRLACRLKKRYRARSRPPACVANSTSEIKTMESQHQRLPS</sequence>
<dbReference type="EMBL" id="JAFHDT010000022">
    <property type="protein sequence ID" value="KAI7793257.1"/>
    <property type="molecule type" value="Genomic_DNA"/>
</dbReference>
<feature type="domain" description="Autophagy-related protein 16" evidence="3">
    <location>
        <begin position="83"/>
        <end position="186"/>
    </location>
</feature>
<dbReference type="OrthoDB" id="8949486at2759"/>
<dbReference type="Proteomes" id="UP001059041">
    <property type="component" value="Linkage Group LG22"/>
</dbReference>
<keyword evidence="5" id="KW-1185">Reference proteome</keyword>
<protein>
    <submittedName>
        <fullName evidence="4">Autophagy-related protein 16-1-like</fullName>
    </submittedName>
</protein>
<dbReference type="AlphaFoldDB" id="A0A9W7T9K6"/>
<dbReference type="Pfam" id="PF08614">
    <property type="entry name" value="ATG16"/>
    <property type="match status" value="1"/>
</dbReference>
<evidence type="ECO:0000259" key="3">
    <source>
        <dbReference type="Pfam" id="PF08614"/>
    </source>
</evidence>
<evidence type="ECO:0000313" key="4">
    <source>
        <dbReference type="EMBL" id="KAI7793257.1"/>
    </source>
</evidence>
<keyword evidence="1" id="KW-0175">Coiled coil</keyword>
<reference evidence="4" key="1">
    <citation type="submission" date="2021-02" db="EMBL/GenBank/DDBJ databases">
        <title>Comparative genomics reveals that relaxation of natural selection precedes convergent phenotypic evolution of cavefish.</title>
        <authorList>
            <person name="Peng Z."/>
        </authorList>
    </citation>
    <scope>NUCLEOTIDE SEQUENCE</scope>
    <source>
        <tissue evidence="4">Muscle</tissue>
    </source>
</reference>
<comment type="caution">
    <text evidence="4">The sequence shown here is derived from an EMBL/GenBank/DDBJ whole genome shotgun (WGS) entry which is preliminary data.</text>
</comment>
<dbReference type="InterPro" id="IPR013923">
    <property type="entry name" value="Autophagy-rel_prot_16_dom"/>
</dbReference>
<evidence type="ECO:0000313" key="5">
    <source>
        <dbReference type="Proteomes" id="UP001059041"/>
    </source>
</evidence>
<organism evidence="4 5">
    <name type="scientific">Triplophysa rosa</name>
    <name type="common">Cave loach</name>
    <dbReference type="NCBI Taxonomy" id="992332"/>
    <lineage>
        <taxon>Eukaryota</taxon>
        <taxon>Metazoa</taxon>
        <taxon>Chordata</taxon>
        <taxon>Craniata</taxon>
        <taxon>Vertebrata</taxon>
        <taxon>Euteleostomi</taxon>
        <taxon>Actinopterygii</taxon>
        <taxon>Neopterygii</taxon>
        <taxon>Teleostei</taxon>
        <taxon>Ostariophysi</taxon>
        <taxon>Cypriniformes</taxon>
        <taxon>Nemacheilidae</taxon>
        <taxon>Triplophysa</taxon>
    </lineage>
</organism>
<gene>
    <name evidence="4" type="ORF">IRJ41_010055</name>
</gene>
<evidence type="ECO:0000256" key="1">
    <source>
        <dbReference type="SAM" id="Coils"/>
    </source>
</evidence>
<accession>A0A9W7T9K6</accession>
<evidence type="ECO:0000256" key="2">
    <source>
        <dbReference type="SAM" id="MobiDB-lite"/>
    </source>
</evidence>
<feature type="region of interest" description="Disordered" evidence="2">
    <location>
        <begin position="211"/>
        <end position="235"/>
    </location>
</feature>
<feature type="coiled-coil region" evidence="1">
    <location>
        <begin position="132"/>
        <end position="191"/>
    </location>
</feature>
<feature type="compositionally biased region" description="Basic and acidic residues" evidence="2">
    <location>
        <begin position="224"/>
        <end position="235"/>
    </location>
</feature>
<proteinExistence type="predicted"/>